<keyword evidence="4" id="KW-0964">Secreted</keyword>
<comment type="subcellular location">
    <subcellularLocation>
        <location evidence="1">Membrane</location>
        <topology evidence="1">Lipid-anchor</topology>
        <topology evidence="1">GPI-anchor</topology>
    </subcellularLocation>
    <subcellularLocation>
        <location evidence="2">Secreted</location>
    </subcellularLocation>
</comment>
<feature type="chain" id="PRO_5018291567" description="CFEM domain-containing protein" evidence="10">
    <location>
        <begin position="19"/>
        <end position="194"/>
    </location>
</feature>
<evidence type="ECO:0000256" key="2">
    <source>
        <dbReference type="ARBA" id="ARBA00004613"/>
    </source>
</evidence>
<dbReference type="SMART" id="SM00747">
    <property type="entry name" value="CFEM"/>
    <property type="match status" value="1"/>
</dbReference>
<proteinExistence type="inferred from homology"/>
<feature type="domain" description="CFEM" evidence="11">
    <location>
        <begin position="43"/>
        <end position="115"/>
    </location>
</feature>
<evidence type="ECO:0000256" key="4">
    <source>
        <dbReference type="ARBA" id="ARBA00022525"/>
    </source>
</evidence>
<dbReference type="EMBL" id="QWIP01000230">
    <property type="protein sequence ID" value="RMY68582.1"/>
    <property type="molecule type" value="Genomic_DNA"/>
</dbReference>
<feature type="signal peptide" evidence="10">
    <location>
        <begin position="1"/>
        <end position="18"/>
    </location>
</feature>
<evidence type="ECO:0000313" key="13">
    <source>
        <dbReference type="Proteomes" id="UP000269276"/>
    </source>
</evidence>
<dbReference type="Pfam" id="PF05730">
    <property type="entry name" value="CFEM"/>
    <property type="match status" value="1"/>
</dbReference>
<accession>A0A3M7DWD8</accession>
<reference evidence="12 13" key="1">
    <citation type="journal article" date="2018" name="BMC Genomics">
        <title>Genomic evidence for intraspecific hybridization in a clonal and extremely halotolerant yeast.</title>
        <authorList>
            <person name="Gostincar C."/>
            <person name="Stajich J.E."/>
            <person name="Zupancic J."/>
            <person name="Zalar P."/>
            <person name="Gunde-Cimerman N."/>
        </authorList>
    </citation>
    <scope>NUCLEOTIDE SEQUENCE [LARGE SCALE GENOMIC DNA]</scope>
    <source>
        <strain evidence="12 13">EXF-2682</strain>
    </source>
</reference>
<dbReference type="VEuPathDB" id="FungiDB:BTJ68_08311"/>
<dbReference type="Proteomes" id="UP000269276">
    <property type="component" value="Unassembled WGS sequence"/>
</dbReference>
<keyword evidence="6 10" id="KW-0732">Signal</keyword>
<comment type="caution">
    <text evidence="12">The sequence shown here is derived from an EMBL/GenBank/DDBJ whole genome shotgun (WGS) entry which is preliminary data.</text>
</comment>
<keyword evidence="5" id="KW-0325">Glycoprotein</keyword>
<evidence type="ECO:0000256" key="6">
    <source>
        <dbReference type="ARBA" id="ARBA00022729"/>
    </source>
</evidence>
<feature type="region of interest" description="Disordered" evidence="9">
    <location>
        <begin position="144"/>
        <end position="167"/>
    </location>
</feature>
<evidence type="ECO:0000256" key="5">
    <source>
        <dbReference type="ARBA" id="ARBA00022622"/>
    </source>
</evidence>
<evidence type="ECO:0000256" key="10">
    <source>
        <dbReference type="SAM" id="SignalP"/>
    </source>
</evidence>
<evidence type="ECO:0000256" key="7">
    <source>
        <dbReference type="ARBA" id="ARBA00023157"/>
    </source>
</evidence>
<evidence type="ECO:0000256" key="1">
    <source>
        <dbReference type="ARBA" id="ARBA00004589"/>
    </source>
</evidence>
<keyword evidence="5" id="KW-0472">Membrane</keyword>
<keyword evidence="5" id="KW-0336">GPI-anchor</keyword>
<dbReference type="OrthoDB" id="3932980at2759"/>
<keyword evidence="8" id="KW-0449">Lipoprotein</keyword>
<protein>
    <recommendedName>
        <fullName evidence="11">CFEM domain-containing protein</fullName>
    </recommendedName>
</protein>
<feature type="compositionally biased region" description="Gly residues" evidence="9">
    <location>
        <begin position="148"/>
        <end position="165"/>
    </location>
</feature>
<gene>
    <name evidence="12" type="ORF">D0863_07024</name>
</gene>
<organism evidence="12 13">
    <name type="scientific">Hortaea werneckii</name>
    <name type="common">Black yeast</name>
    <name type="synonym">Cladosporium werneckii</name>
    <dbReference type="NCBI Taxonomy" id="91943"/>
    <lineage>
        <taxon>Eukaryota</taxon>
        <taxon>Fungi</taxon>
        <taxon>Dikarya</taxon>
        <taxon>Ascomycota</taxon>
        <taxon>Pezizomycotina</taxon>
        <taxon>Dothideomycetes</taxon>
        <taxon>Dothideomycetidae</taxon>
        <taxon>Mycosphaerellales</taxon>
        <taxon>Teratosphaeriaceae</taxon>
        <taxon>Hortaea</taxon>
    </lineage>
</organism>
<keyword evidence="7" id="KW-1015">Disulfide bond</keyword>
<dbReference type="GO" id="GO:0098552">
    <property type="term" value="C:side of membrane"/>
    <property type="evidence" value="ECO:0007669"/>
    <property type="project" value="UniProtKB-KW"/>
</dbReference>
<name>A0A3M7DWD8_HORWE</name>
<dbReference type="GO" id="GO:0005576">
    <property type="term" value="C:extracellular region"/>
    <property type="evidence" value="ECO:0007669"/>
    <property type="project" value="UniProtKB-SubCell"/>
</dbReference>
<dbReference type="InterPro" id="IPR008427">
    <property type="entry name" value="Extracellular_membr_CFEM_dom"/>
</dbReference>
<evidence type="ECO:0000256" key="8">
    <source>
        <dbReference type="ARBA" id="ARBA00023288"/>
    </source>
</evidence>
<sequence>MKAFLSLAVAASISLSEALIYNKTAAYAPGNYEKYKCITTEDINDMFPACLRQCQRDANSQDGCAYNDFACHCANYDVYSPIVENCAFPPELGGTGNCTLPELGQARQVVTDLCNFFNATGYTASAECGHGWCGGEEKHGGGWEGRKGGWGGRRGGRHGGWGGKGGPRDAESCYDLSPEMTFNLIAEQDITISY</sequence>
<dbReference type="AlphaFoldDB" id="A0A3M7DWD8"/>
<evidence type="ECO:0000313" key="12">
    <source>
        <dbReference type="EMBL" id="RMY68582.1"/>
    </source>
</evidence>
<evidence type="ECO:0000259" key="11">
    <source>
        <dbReference type="SMART" id="SM00747"/>
    </source>
</evidence>
<comment type="similarity">
    <text evidence="3">Belongs to the RBT5 family.</text>
</comment>
<evidence type="ECO:0000256" key="9">
    <source>
        <dbReference type="SAM" id="MobiDB-lite"/>
    </source>
</evidence>
<evidence type="ECO:0000256" key="3">
    <source>
        <dbReference type="ARBA" id="ARBA00010031"/>
    </source>
</evidence>